<evidence type="ECO:0000256" key="1">
    <source>
        <dbReference type="ARBA" id="ARBA00022741"/>
    </source>
</evidence>
<feature type="domain" description="YjeF C-terminal" evidence="7">
    <location>
        <begin position="8"/>
        <end position="280"/>
    </location>
</feature>
<evidence type="ECO:0000313" key="8">
    <source>
        <dbReference type="EMBL" id="MDX6189799.1"/>
    </source>
</evidence>
<comment type="subunit">
    <text evidence="6">Homotetramer.</text>
</comment>
<comment type="function">
    <text evidence="6">Catalyzes the dehydration of the S-form of NAD(P)HX at the expense of ADP, which is converted to AMP. Together with NAD(P)HX epimerase, which catalyzes the epimerization of the S- and R-forms, the enzyme allows the repair of both epimers of NAD(P)HX, a damaged form of NAD(P)H that is a result of enzymatic or heat-dependent hydration.</text>
</comment>
<dbReference type="PANTHER" id="PTHR12592">
    <property type="entry name" value="ATP-DEPENDENT (S)-NAD(P)H-HYDRATE DEHYDRATASE FAMILY MEMBER"/>
    <property type="match status" value="1"/>
</dbReference>
<gene>
    <name evidence="6" type="primary">nnrD</name>
    <name evidence="8" type="ORF">SGQ83_10590</name>
</gene>
<name>A0ABU4RB53_9FLAO</name>
<evidence type="ECO:0000256" key="6">
    <source>
        <dbReference type="HAMAP-Rule" id="MF_01965"/>
    </source>
</evidence>
<feature type="binding site" evidence="6">
    <location>
        <position position="157"/>
    </location>
    <ligand>
        <name>(6S)-NADPHX</name>
        <dbReference type="ChEBI" id="CHEBI:64076"/>
    </ligand>
</feature>
<feature type="binding site" evidence="6">
    <location>
        <position position="221"/>
    </location>
    <ligand>
        <name>(6S)-NADPHX</name>
        <dbReference type="ChEBI" id="CHEBI:64076"/>
    </ligand>
</feature>
<dbReference type="PROSITE" id="PS51383">
    <property type="entry name" value="YJEF_C_3"/>
    <property type="match status" value="1"/>
</dbReference>
<dbReference type="CDD" id="cd01171">
    <property type="entry name" value="YXKO-related"/>
    <property type="match status" value="1"/>
</dbReference>
<keyword evidence="4 6" id="KW-0520">NAD</keyword>
<comment type="caution">
    <text evidence="8">The sequence shown here is derived from an EMBL/GenBank/DDBJ whole genome shotgun (WGS) entry which is preliminary data.</text>
</comment>
<dbReference type="InterPro" id="IPR017953">
    <property type="entry name" value="Carbohydrate_kinase_pred_CS"/>
</dbReference>
<accession>A0ABU4RB53</accession>
<keyword evidence="2 6" id="KW-0067">ATP-binding</keyword>
<comment type="cofactor">
    <cofactor evidence="6">
        <name>Mg(2+)</name>
        <dbReference type="ChEBI" id="CHEBI:18420"/>
    </cofactor>
</comment>
<dbReference type="HAMAP" id="MF_01965">
    <property type="entry name" value="NADHX_dehydratase"/>
    <property type="match status" value="1"/>
</dbReference>
<comment type="similarity">
    <text evidence="6">Belongs to the NnrD/CARKD family.</text>
</comment>
<keyword evidence="1 6" id="KW-0547">Nucleotide-binding</keyword>
<evidence type="ECO:0000256" key="2">
    <source>
        <dbReference type="ARBA" id="ARBA00022840"/>
    </source>
</evidence>
<feature type="binding site" evidence="6">
    <location>
        <position position="220"/>
    </location>
    <ligand>
        <name>AMP</name>
        <dbReference type="ChEBI" id="CHEBI:456215"/>
    </ligand>
</feature>
<evidence type="ECO:0000256" key="3">
    <source>
        <dbReference type="ARBA" id="ARBA00022857"/>
    </source>
</evidence>
<evidence type="ECO:0000256" key="5">
    <source>
        <dbReference type="ARBA" id="ARBA00023239"/>
    </source>
</evidence>
<protein>
    <recommendedName>
        <fullName evidence="6">ADP-dependent (S)-NAD(P)H-hydrate dehydratase</fullName>
        <ecNumber evidence="6">4.2.1.136</ecNumber>
    </recommendedName>
    <alternativeName>
        <fullName evidence="6">ADP-dependent NAD(P)HX dehydratase</fullName>
    </alternativeName>
</protein>
<reference evidence="8 9" key="1">
    <citation type="submission" date="2023-11" db="EMBL/GenBank/DDBJ databases">
        <title>Unpublished Manusciprt.</title>
        <authorList>
            <person name="Saticioglu I.B."/>
            <person name="Ay H."/>
            <person name="Ajmi N."/>
            <person name="Altun S."/>
            <person name="Duman M."/>
        </authorList>
    </citation>
    <scope>NUCLEOTIDE SEQUENCE [LARGE SCALE GENOMIC DNA]</scope>
    <source>
        <strain evidence="8 9">Fl-318</strain>
    </source>
</reference>
<dbReference type="NCBIfam" id="TIGR00196">
    <property type="entry name" value="yjeF_cterm"/>
    <property type="match status" value="1"/>
</dbReference>
<evidence type="ECO:0000256" key="4">
    <source>
        <dbReference type="ARBA" id="ARBA00023027"/>
    </source>
</evidence>
<dbReference type="Proteomes" id="UP001273350">
    <property type="component" value="Unassembled WGS sequence"/>
</dbReference>
<organism evidence="8 9">
    <name type="scientific">Flavobacterium cupriresistens</name>
    <dbReference type="NCBI Taxonomy" id="2893885"/>
    <lineage>
        <taxon>Bacteria</taxon>
        <taxon>Pseudomonadati</taxon>
        <taxon>Bacteroidota</taxon>
        <taxon>Flavobacteriia</taxon>
        <taxon>Flavobacteriales</taxon>
        <taxon>Flavobacteriaceae</taxon>
        <taxon>Flavobacterium</taxon>
    </lineage>
</organism>
<dbReference type="Pfam" id="PF01256">
    <property type="entry name" value="Carb_kinase"/>
    <property type="match status" value="1"/>
</dbReference>
<sequence>MKVPLQITKQEILTFYKRPNPLTHKGIQGHALIIGGSYGKIGAAVLASKACIKAGCGLVTAFTPKCGYQIMQISIPEAMVMTDQSENCITKIDFSLVPQAIGIGPGIGQEQRTQIALFEFLKNNKSPLVLDADALNILSNNKSWLDLLPENTILTPHPKELERIVGKWSSEIDKFEKTIIFSERYKVIIVMKGAPTFIINQSKIYQNTTGNAALATAGSGDVLTGIITSLLAQGYLPDQAARLGVFLHGLTADIGVQKTGYHSFIASDSIKNLGKAFLSLDS</sequence>
<comment type="catalytic activity">
    <reaction evidence="6">
        <text>(6S)-NADHX + ADP = AMP + phosphate + NADH + H(+)</text>
        <dbReference type="Rhea" id="RHEA:32223"/>
        <dbReference type="ChEBI" id="CHEBI:15378"/>
        <dbReference type="ChEBI" id="CHEBI:43474"/>
        <dbReference type="ChEBI" id="CHEBI:57945"/>
        <dbReference type="ChEBI" id="CHEBI:64074"/>
        <dbReference type="ChEBI" id="CHEBI:456215"/>
        <dbReference type="ChEBI" id="CHEBI:456216"/>
        <dbReference type="EC" id="4.2.1.136"/>
    </reaction>
</comment>
<dbReference type="EC" id="4.2.1.136" evidence="6"/>
<dbReference type="PROSITE" id="PS01050">
    <property type="entry name" value="YJEF_C_2"/>
    <property type="match status" value="1"/>
</dbReference>
<evidence type="ECO:0000259" key="7">
    <source>
        <dbReference type="PROSITE" id="PS51383"/>
    </source>
</evidence>
<comment type="catalytic activity">
    <reaction evidence="6">
        <text>(6S)-NADPHX + ADP = AMP + phosphate + NADPH + H(+)</text>
        <dbReference type="Rhea" id="RHEA:32235"/>
        <dbReference type="ChEBI" id="CHEBI:15378"/>
        <dbReference type="ChEBI" id="CHEBI:43474"/>
        <dbReference type="ChEBI" id="CHEBI:57783"/>
        <dbReference type="ChEBI" id="CHEBI:64076"/>
        <dbReference type="ChEBI" id="CHEBI:456215"/>
        <dbReference type="ChEBI" id="CHEBI:456216"/>
        <dbReference type="EC" id="4.2.1.136"/>
    </reaction>
</comment>
<evidence type="ECO:0000313" key="9">
    <source>
        <dbReference type="Proteomes" id="UP001273350"/>
    </source>
</evidence>
<keyword evidence="9" id="KW-1185">Reference proteome</keyword>
<dbReference type="EMBL" id="JAWXVI010000005">
    <property type="protein sequence ID" value="MDX6189799.1"/>
    <property type="molecule type" value="Genomic_DNA"/>
</dbReference>
<dbReference type="InterPro" id="IPR000631">
    <property type="entry name" value="CARKD"/>
</dbReference>
<feature type="binding site" evidence="6">
    <location>
        <position position="43"/>
    </location>
    <ligand>
        <name>(6S)-NADPHX</name>
        <dbReference type="ChEBI" id="CHEBI:64076"/>
    </ligand>
</feature>
<dbReference type="PANTHER" id="PTHR12592:SF0">
    <property type="entry name" value="ATP-DEPENDENT (S)-NAD(P)H-HYDRATE DEHYDRATASE"/>
    <property type="match status" value="1"/>
</dbReference>
<dbReference type="SUPFAM" id="SSF53613">
    <property type="entry name" value="Ribokinase-like"/>
    <property type="match status" value="1"/>
</dbReference>
<dbReference type="Gene3D" id="3.40.1190.20">
    <property type="match status" value="1"/>
</dbReference>
<keyword evidence="5 6" id="KW-0456">Lyase</keyword>
<keyword evidence="3 6" id="KW-0521">NADP</keyword>
<proteinExistence type="inferred from homology"/>
<dbReference type="RefSeq" id="WP_230001579.1">
    <property type="nucleotide sequence ID" value="NZ_CP087134.1"/>
</dbReference>
<dbReference type="InterPro" id="IPR029056">
    <property type="entry name" value="Ribokinase-like"/>
</dbReference>
<feature type="binding site" evidence="6">
    <location>
        <begin position="192"/>
        <end position="196"/>
    </location>
    <ligand>
        <name>AMP</name>
        <dbReference type="ChEBI" id="CHEBI:456215"/>
    </ligand>
</feature>
<feature type="binding site" evidence="6">
    <location>
        <position position="106"/>
    </location>
    <ligand>
        <name>(6S)-NADPHX</name>
        <dbReference type="ChEBI" id="CHEBI:64076"/>
    </ligand>
</feature>